<protein>
    <submittedName>
        <fullName evidence="2">Uncharacterized protein</fullName>
    </submittedName>
</protein>
<dbReference type="AlphaFoldDB" id="A0A447D1Z6"/>
<feature type="transmembrane region" description="Helical" evidence="1">
    <location>
        <begin position="12"/>
        <end position="31"/>
    </location>
</feature>
<keyword evidence="3" id="KW-1185">Reference proteome</keyword>
<dbReference type="Proteomes" id="UP000289200">
    <property type="component" value="Unassembled WGS sequence"/>
</dbReference>
<dbReference type="OrthoDB" id="122197at2"/>
<dbReference type="RefSeq" id="WP_129611712.1">
    <property type="nucleotide sequence ID" value="NZ_UWOC01000214.1"/>
</dbReference>
<accession>A0A447D1Z6</accession>
<name>A0A447D1Z6_9BRAD</name>
<evidence type="ECO:0000313" key="2">
    <source>
        <dbReference type="EMBL" id="VCU11558.1"/>
    </source>
</evidence>
<feature type="transmembrane region" description="Helical" evidence="1">
    <location>
        <begin position="134"/>
        <end position="156"/>
    </location>
</feature>
<sequence>MIAGLPIDTFTSLHVIISLIGVLSGIAAMVGMAAGLRVAGLTFVFLTTTLLTSLTGFLYPANAVGIRHVIGVASVALLTLAAIALYGAKLKGGWRPAYVVAALCALWFNTAAAVVQAFLKIPLLSEWAGEDTQAWILTLEVGLGGVFVLVGALALCRRPAGYRPWADQDRPTAPLDVVLRVPHPQ</sequence>
<keyword evidence="1" id="KW-0812">Transmembrane</keyword>
<organism evidence="2 3">
    <name type="scientific">Rhodoplanes serenus</name>
    <dbReference type="NCBI Taxonomy" id="200615"/>
    <lineage>
        <taxon>Bacteria</taxon>
        <taxon>Pseudomonadati</taxon>
        <taxon>Pseudomonadota</taxon>
        <taxon>Alphaproteobacteria</taxon>
        <taxon>Hyphomicrobiales</taxon>
        <taxon>Nitrobacteraceae</taxon>
        <taxon>Rhodoplanes</taxon>
    </lineage>
</organism>
<keyword evidence="1" id="KW-1133">Transmembrane helix</keyword>
<keyword evidence="1" id="KW-0472">Membrane</keyword>
<evidence type="ECO:0000256" key="1">
    <source>
        <dbReference type="SAM" id="Phobius"/>
    </source>
</evidence>
<feature type="transmembrane region" description="Helical" evidence="1">
    <location>
        <begin position="98"/>
        <end position="119"/>
    </location>
</feature>
<comment type="caution">
    <text evidence="2">The sequence shown here is derived from an EMBL/GenBank/DDBJ whole genome shotgun (WGS) entry which is preliminary data.</text>
</comment>
<feature type="transmembrane region" description="Helical" evidence="1">
    <location>
        <begin position="65"/>
        <end position="86"/>
    </location>
</feature>
<reference evidence="3" key="1">
    <citation type="submission" date="2018-10" db="EMBL/GenBank/DDBJ databases">
        <authorList>
            <person name="Peiro R."/>
            <person name="Begona"/>
            <person name="Cbmso G."/>
            <person name="Lopez M."/>
            <person name="Gonzalez S."/>
            <person name="Sacristan E."/>
            <person name="Castillo E."/>
        </authorList>
    </citation>
    <scope>NUCLEOTIDE SEQUENCE [LARGE SCALE GENOMIC DNA]</scope>
</reference>
<dbReference type="EMBL" id="UWOC01000214">
    <property type="protein sequence ID" value="VCU11558.1"/>
    <property type="molecule type" value="Genomic_DNA"/>
</dbReference>
<gene>
    <name evidence="2" type="ORF">RHODGE_RHODGE_05039</name>
</gene>
<evidence type="ECO:0000313" key="3">
    <source>
        <dbReference type="Proteomes" id="UP000289200"/>
    </source>
</evidence>
<feature type="transmembrane region" description="Helical" evidence="1">
    <location>
        <begin position="38"/>
        <end position="59"/>
    </location>
</feature>
<proteinExistence type="predicted"/>